<name>A0AAD4DP16_9AGAM</name>
<dbReference type="Proteomes" id="UP001195769">
    <property type="component" value="Unassembled WGS sequence"/>
</dbReference>
<keyword evidence="2" id="KW-1185">Reference proteome</keyword>
<dbReference type="AlphaFoldDB" id="A0AAD4DP16"/>
<reference evidence="1" key="1">
    <citation type="journal article" date="2020" name="New Phytol.">
        <title>Comparative genomics reveals dynamic genome evolution in host specialist ectomycorrhizal fungi.</title>
        <authorList>
            <person name="Lofgren L.A."/>
            <person name="Nguyen N.H."/>
            <person name="Vilgalys R."/>
            <person name="Ruytinx J."/>
            <person name="Liao H.L."/>
            <person name="Branco S."/>
            <person name="Kuo A."/>
            <person name="LaButti K."/>
            <person name="Lipzen A."/>
            <person name="Andreopoulos W."/>
            <person name="Pangilinan J."/>
            <person name="Riley R."/>
            <person name="Hundley H."/>
            <person name="Na H."/>
            <person name="Barry K."/>
            <person name="Grigoriev I.V."/>
            <person name="Stajich J.E."/>
            <person name="Kennedy P.G."/>
        </authorList>
    </citation>
    <scope>NUCLEOTIDE SEQUENCE</scope>
    <source>
        <strain evidence="1">FC203</strain>
    </source>
</reference>
<proteinExistence type="predicted"/>
<gene>
    <name evidence="1" type="ORF">F5891DRAFT_967157</name>
</gene>
<evidence type="ECO:0000313" key="2">
    <source>
        <dbReference type="Proteomes" id="UP001195769"/>
    </source>
</evidence>
<sequence length="208" mass="23318">IFGLANAFLDDPESGLDAATVERIRNLPQHHLSLDDDTDLKSAVKLYLKLSHAGKDYEAARQSLMESKDVEDFLTLYQAKRAVEQLSGVSGIMHDMCFNLCVGFTGQFVHLGSCPICRSLRYDQVVLAQSKGRKKVARKQFATIPFSPQLQAMFRNPCRFVALLVVFHTRCACTLCIMIRPTLNCTHSLCRSISLDLCYNQKNSVNIV</sequence>
<evidence type="ECO:0000313" key="1">
    <source>
        <dbReference type="EMBL" id="KAG1887444.1"/>
    </source>
</evidence>
<comment type="caution">
    <text evidence="1">The sequence shown here is derived from an EMBL/GenBank/DDBJ whole genome shotgun (WGS) entry which is preliminary data.</text>
</comment>
<dbReference type="EMBL" id="JABBWK010000210">
    <property type="protein sequence ID" value="KAG1887444.1"/>
    <property type="molecule type" value="Genomic_DNA"/>
</dbReference>
<organism evidence="1 2">
    <name type="scientific">Suillus fuscotomentosus</name>
    <dbReference type="NCBI Taxonomy" id="1912939"/>
    <lineage>
        <taxon>Eukaryota</taxon>
        <taxon>Fungi</taxon>
        <taxon>Dikarya</taxon>
        <taxon>Basidiomycota</taxon>
        <taxon>Agaricomycotina</taxon>
        <taxon>Agaricomycetes</taxon>
        <taxon>Agaricomycetidae</taxon>
        <taxon>Boletales</taxon>
        <taxon>Suillineae</taxon>
        <taxon>Suillaceae</taxon>
        <taxon>Suillus</taxon>
    </lineage>
</organism>
<dbReference type="GeneID" id="64670555"/>
<dbReference type="RefSeq" id="XP_041216848.1">
    <property type="nucleotide sequence ID" value="XM_041376257.1"/>
</dbReference>
<protein>
    <submittedName>
        <fullName evidence="1">Uncharacterized protein</fullName>
    </submittedName>
</protein>
<accession>A0AAD4DP16</accession>
<feature type="non-terminal residue" evidence="1">
    <location>
        <position position="1"/>
    </location>
</feature>